<protein>
    <submittedName>
        <fullName evidence="2">Uncharacterized protein</fullName>
    </submittedName>
</protein>
<dbReference type="Proteomes" id="UP000604825">
    <property type="component" value="Unassembled WGS sequence"/>
</dbReference>
<sequence length="605" mass="67887">MCRSECAFLQSSNPWVSHRRFLDIRGLGSLLYITGRPILPGVVLDLQQLLETTSSNRREKREQYFDPQLEDLLQRAAKQNLYIKEHRGEHTMESCQLQNTIESYQLQKESKSNKELEVWHNKDIQILAGISSSDKLVQDRSALSQSQQETQFGETWVQDPLVEDLLNRPLGCDEVLLNPPSKLQCLDPASCVEEDPHQAPSRLSYQDKGKWKESNLNSKRHPIYITTFRERKCSSAYRSYGERQRATTRISQFFGESSRAAAKKGFQGLMTDTSHGLMHPRVASRWGAVNNQTNMTSQIMGDKAKLIIEDNSYNLMENSFTTLAHGPSIYSSDPMFFESLITRTPIINPQPLLMSPTRSSGKKLRAMFDAAASQDRTLLSNQSTDIEGLVADVDTPHHYDETILEKPKENNNSVSPTTLEVIDPVNSEDAGAEPLCHTDNATNAESQIDSTNSNTALDQFLISITTPLPQPLLASHPTLKEHHTPPEVETPPCRASSLPNTTRDQTHSLHSEQRKSSRLADKAKETQGKRYVQLAQEVLAKKLGNLSPPTKISASDLFNSFAQHLEQPLTKQNMEALTVLVDHGIHPKKKKGRTSKVTPIVHLPA</sequence>
<organism evidence="2 3">
    <name type="scientific">Miscanthus lutarioriparius</name>
    <dbReference type="NCBI Taxonomy" id="422564"/>
    <lineage>
        <taxon>Eukaryota</taxon>
        <taxon>Viridiplantae</taxon>
        <taxon>Streptophyta</taxon>
        <taxon>Embryophyta</taxon>
        <taxon>Tracheophyta</taxon>
        <taxon>Spermatophyta</taxon>
        <taxon>Magnoliopsida</taxon>
        <taxon>Liliopsida</taxon>
        <taxon>Poales</taxon>
        <taxon>Poaceae</taxon>
        <taxon>PACMAD clade</taxon>
        <taxon>Panicoideae</taxon>
        <taxon>Andropogonodae</taxon>
        <taxon>Andropogoneae</taxon>
        <taxon>Saccharinae</taxon>
        <taxon>Miscanthus</taxon>
    </lineage>
</organism>
<evidence type="ECO:0000313" key="3">
    <source>
        <dbReference type="Proteomes" id="UP000604825"/>
    </source>
</evidence>
<proteinExistence type="predicted"/>
<evidence type="ECO:0000256" key="1">
    <source>
        <dbReference type="SAM" id="MobiDB-lite"/>
    </source>
</evidence>
<accession>A0A811MDJ1</accession>
<comment type="caution">
    <text evidence="2">The sequence shown here is derived from an EMBL/GenBank/DDBJ whole genome shotgun (WGS) entry which is preliminary data.</text>
</comment>
<name>A0A811MDJ1_9POAL</name>
<feature type="region of interest" description="Disordered" evidence="1">
    <location>
        <begin position="472"/>
        <end position="528"/>
    </location>
</feature>
<evidence type="ECO:0000313" key="2">
    <source>
        <dbReference type="EMBL" id="CAD6205469.1"/>
    </source>
</evidence>
<dbReference type="AlphaFoldDB" id="A0A811MDJ1"/>
<gene>
    <name evidence="2" type="ORF">NCGR_LOCUS3300</name>
</gene>
<keyword evidence="3" id="KW-1185">Reference proteome</keyword>
<dbReference type="EMBL" id="CAJGYO010000001">
    <property type="protein sequence ID" value="CAD6205469.1"/>
    <property type="molecule type" value="Genomic_DNA"/>
</dbReference>
<reference evidence="2" key="1">
    <citation type="submission" date="2020-10" db="EMBL/GenBank/DDBJ databases">
        <authorList>
            <person name="Han B."/>
            <person name="Lu T."/>
            <person name="Zhao Q."/>
            <person name="Huang X."/>
            <person name="Zhao Y."/>
        </authorList>
    </citation>
    <scope>NUCLEOTIDE SEQUENCE</scope>
</reference>
<feature type="compositionally biased region" description="Basic and acidic residues" evidence="1">
    <location>
        <begin position="504"/>
        <end position="528"/>
    </location>
</feature>